<name>T1GU30_MEGSC</name>
<feature type="region of interest" description="Disordered" evidence="1">
    <location>
        <begin position="338"/>
        <end position="358"/>
    </location>
</feature>
<dbReference type="HOGENOM" id="CLU_005939_3_0_1"/>
<dbReference type="EnsemblMetazoa" id="MESCA007232-RA">
    <property type="protein sequence ID" value="MESCA007232-PA"/>
    <property type="gene ID" value="MESCA007232"/>
</dbReference>
<organism evidence="5 6">
    <name type="scientific">Megaselia scalaris</name>
    <name type="common">Humpbacked fly</name>
    <name type="synonym">Phora scalaris</name>
    <dbReference type="NCBI Taxonomy" id="36166"/>
    <lineage>
        <taxon>Eukaryota</taxon>
        <taxon>Metazoa</taxon>
        <taxon>Ecdysozoa</taxon>
        <taxon>Arthropoda</taxon>
        <taxon>Hexapoda</taxon>
        <taxon>Insecta</taxon>
        <taxon>Pterygota</taxon>
        <taxon>Neoptera</taxon>
        <taxon>Endopterygota</taxon>
        <taxon>Diptera</taxon>
        <taxon>Brachycera</taxon>
        <taxon>Muscomorpha</taxon>
        <taxon>Platypezoidea</taxon>
        <taxon>Phoridae</taxon>
        <taxon>Megaseliini</taxon>
        <taxon>Megaselia</taxon>
    </lineage>
</organism>
<dbReference type="EMBL" id="CAQQ02068016">
    <property type="status" value="NOT_ANNOTATED_CDS"/>
    <property type="molecule type" value="Genomic_DNA"/>
</dbReference>
<dbReference type="Proteomes" id="UP000015102">
    <property type="component" value="Unassembled WGS sequence"/>
</dbReference>
<dbReference type="SUPFAM" id="SSF48726">
    <property type="entry name" value="Immunoglobulin"/>
    <property type="match status" value="2"/>
</dbReference>
<dbReference type="PROSITE" id="PS50835">
    <property type="entry name" value="IG_LIKE"/>
    <property type="match status" value="1"/>
</dbReference>
<feature type="compositionally biased region" description="Polar residues" evidence="1">
    <location>
        <begin position="349"/>
        <end position="358"/>
    </location>
</feature>
<keyword evidence="2" id="KW-1133">Transmembrane helix</keyword>
<feature type="compositionally biased region" description="Low complexity" evidence="1">
    <location>
        <begin position="338"/>
        <end position="348"/>
    </location>
</feature>
<keyword evidence="2" id="KW-0472">Membrane</keyword>
<keyword evidence="6" id="KW-1185">Reference proteome</keyword>
<dbReference type="STRING" id="36166.T1GU30"/>
<dbReference type="AlphaFoldDB" id="T1GU30"/>
<dbReference type="CDD" id="cd00096">
    <property type="entry name" value="Ig"/>
    <property type="match status" value="1"/>
</dbReference>
<dbReference type="InterPro" id="IPR036116">
    <property type="entry name" value="FN3_sf"/>
</dbReference>
<dbReference type="InterPro" id="IPR013783">
    <property type="entry name" value="Ig-like_fold"/>
</dbReference>
<evidence type="ECO:0000313" key="5">
    <source>
        <dbReference type="EnsemblMetazoa" id="MESCA007232-PA"/>
    </source>
</evidence>
<dbReference type="EMBL" id="CAQQ02068015">
    <property type="status" value="NOT_ANNOTATED_CDS"/>
    <property type="molecule type" value="Genomic_DNA"/>
</dbReference>
<evidence type="ECO:0000256" key="2">
    <source>
        <dbReference type="SAM" id="Phobius"/>
    </source>
</evidence>
<dbReference type="PANTHER" id="PTHR23278">
    <property type="entry name" value="SIDESTEP PROTEIN"/>
    <property type="match status" value="1"/>
</dbReference>
<accession>T1GU30</accession>
<feature type="transmembrane region" description="Helical" evidence="2">
    <location>
        <begin position="278"/>
        <end position="301"/>
    </location>
</feature>
<evidence type="ECO:0000259" key="4">
    <source>
        <dbReference type="PROSITE" id="PS50853"/>
    </source>
</evidence>
<dbReference type="Gene3D" id="2.60.40.10">
    <property type="entry name" value="Immunoglobulins"/>
    <property type="match status" value="2"/>
</dbReference>
<dbReference type="OMA" id="LRYESIM"/>
<keyword evidence="2" id="KW-0812">Transmembrane</keyword>
<dbReference type="CDD" id="cd00063">
    <property type="entry name" value="FN3"/>
    <property type="match status" value="1"/>
</dbReference>
<proteinExistence type="predicted"/>
<feature type="domain" description="Fibronectin type-III" evidence="4">
    <location>
        <begin position="168"/>
        <end position="260"/>
    </location>
</feature>
<reference evidence="6" key="1">
    <citation type="submission" date="2013-02" db="EMBL/GenBank/DDBJ databases">
        <authorList>
            <person name="Hughes D."/>
        </authorList>
    </citation>
    <scope>NUCLEOTIDE SEQUENCE</scope>
    <source>
        <strain>Durham</strain>
        <strain evidence="6">NC isolate 2 -- Noor lab</strain>
    </source>
</reference>
<reference evidence="5" key="2">
    <citation type="submission" date="2015-06" db="UniProtKB">
        <authorList>
            <consortium name="EnsemblMetazoa"/>
        </authorList>
    </citation>
    <scope>IDENTIFICATION</scope>
</reference>
<sequence length="475" mass="52614">MTSNFFIKLQGIEIHATNGVILTDNSLVLQRVQKNATGDYTCAAVNSEGKGSSSAITLNVRYKPSCSFKHEQLLGALRYESIMLVCEVDSYPPPDSFQWTFNSSGEQTDLPRTENNQDVFSKAGFSRFNYTPSTDMDYGAVSCWATNAVGKQEHPCIFQIVAAGRPFPPHNCTVHNQTIDSLEVDCLEGFDGGLPQGFLLELVELSTLQLVRNLTLNRGPVNFILDSLQSGLLYRIIIFAVNIKGRSEPVIIDEVQVRDAAKLTGNVSASWNITIQPFVIGLFLLCAVLFTAACIILTAMYRRMSSSRQPRPPIVIKPATLGTSAENQLAQLQTDQNNLENGNQNKNGTPINTPLGSSGMGNNVGLSKEINRHSPKEMDDAIELDETDPDVIPNQYEKRPLKVQVPNTYYRNPTTRLLPRDFADVRQHNPHYFKTDGVSNFGSLVGANEVVYTFRPSKQLVSVYLTDFIYIITTS</sequence>
<dbReference type="InterPro" id="IPR036179">
    <property type="entry name" value="Ig-like_dom_sf"/>
</dbReference>
<dbReference type="Pfam" id="PF13927">
    <property type="entry name" value="Ig_3"/>
    <property type="match status" value="1"/>
</dbReference>
<feature type="domain" description="Ig-like" evidence="3">
    <location>
        <begin position="64"/>
        <end position="147"/>
    </location>
</feature>
<dbReference type="InterPro" id="IPR003961">
    <property type="entry name" value="FN3_dom"/>
</dbReference>
<evidence type="ECO:0008006" key="7">
    <source>
        <dbReference type="Google" id="ProtNLM"/>
    </source>
</evidence>
<evidence type="ECO:0000256" key="1">
    <source>
        <dbReference type="SAM" id="MobiDB-lite"/>
    </source>
</evidence>
<evidence type="ECO:0000259" key="3">
    <source>
        <dbReference type="PROSITE" id="PS50835"/>
    </source>
</evidence>
<dbReference type="InterPro" id="IPR007110">
    <property type="entry name" value="Ig-like_dom"/>
</dbReference>
<dbReference type="PANTHER" id="PTHR23278:SF28">
    <property type="entry name" value="SIDESTEP IV, ISOFORM C"/>
    <property type="match status" value="1"/>
</dbReference>
<evidence type="ECO:0000313" key="6">
    <source>
        <dbReference type="Proteomes" id="UP000015102"/>
    </source>
</evidence>
<dbReference type="SUPFAM" id="SSF49265">
    <property type="entry name" value="Fibronectin type III"/>
    <property type="match status" value="1"/>
</dbReference>
<dbReference type="PROSITE" id="PS50853">
    <property type="entry name" value="FN3"/>
    <property type="match status" value="1"/>
</dbReference>
<protein>
    <recommendedName>
        <fullName evidence="7">Ig-like domain-containing protein</fullName>
    </recommendedName>
</protein>
<dbReference type="EMBL" id="CAQQ02068017">
    <property type="status" value="NOT_ANNOTATED_CDS"/>
    <property type="molecule type" value="Genomic_DNA"/>
</dbReference>